<dbReference type="RefSeq" id="WP_160560019.1">
    <property type="nucleotide sequence ID" value="NZ_QZDT01000014.1"/>
</dbReference>
<comment type="caution">
    <text evidence="1">The sequence shown here is derived from an EMBL/GenBank/DDBJ whole genome shotgun (WGS) entry which is preliminary data.</text>
</comment>
<proteinExistence type="predicted"/>
<accession>A0A9X5GR75</accession>
<dbReference type="OrthoDB" id="7946528at2"/>
<name>A0A9X5GR75_9FIRM</name>
<dbReference type="Proteomes" id="UP001154420">
    <property type="component" value="Unassembled WGS sequence"/>
</dbReference>
<protein>
    <submittedName>
        <fullName evidence="1">Uncharacterized protein</fullName>
    </submittedName>
</protein>
<dbReference type="AlphaFoldDB" id="A0A9X5GR75"/>
<gene>
    <name evidence="1" type="ORF">D5281_10080</name>
</gene>
<dbReference type="EMBL" id="QZDT01000014">
    <property type="protein sequence ID" value="NBJ92933.1"/>
    <property type="molecule type" value="Genomic_DNA"/>
</dbReference>
<evidence type="ECO:0000313" key="2">
    <source>
        <dbReference type="Proteomes" id="UP001154420"/>
    </source>
</evidence>
<evidence type="ECO:0000313" key="1">
    <source>
        <dbReference type="EMBL" id="NBJ92933.1"/>
    </source>
</evidence>
<reference evidence="1" key="1">
    <citation type="submission" date="2018-09" db="EMBL/GenBank/DDBJ databases">
        <title>Murine metabolic-syndrome-specific gut microbial biobank.</title>
        <authorList>
            <person name="Liu C."/>
        </authorList>
    </citation>
    <scope>NUCLEOTIDE SEQUENCE</scope>
    <source>
        <strain evidence="1">D42-62</strain>
    </source>
</reference>
<sequence>MTIEDQANCILYDCGLLEELSKYGTPHIIGSYRMDMMAWNDLDIDIENENMSLDKLYRLSQFVIDKFHPIWYEAKEEINSENKTVWFQGFEAFIENELWNVDLWFFDKDTIKSAEEYCDKIVTQVKESPESKEQIIRLKKELIVRKLYAFDQYTSIDVYNAVLNQHIVDIENFLTNYVRA</sequence>
<organism evidence="1 2">
    <name type="scientific">Parablautia muri</name>
    <dbReference type="NCBI Taxonomy" id="2320879"/>
    <lineage>
        <taxon>Bacteria</taxon>
        <taxon>Bacillati</taxon>
        <taxon>Bacillota</taxon>
        <taxon>Clostridia</taxon>
        <taxon>Lachnospirales</taxon>
        <taxon>Lachnospiraceae</taxon>
        <taxon>Parablautia</taxon>
    </lineage>
</organism>
<keyword evidence="2" id="KW-1185">Reference proteome</keyword>